<dbReference type="PANTHER" id="PTHR45527:SF1">
    <property type="entry name" value="FATTY ACID SYNTHASE"/>
    <property type="match status" value="1"/>
</dbReference>
<dbReference type="GO" id="GO:0044550">
    <property type="term" value="P:secondary metabolite biosynthetic process"/>
    <property type="evidence" value="ECO:0007669"/>
    <property type="project" value="TreeGrafter"/>
</dbReference>
<dbReference type="Pfam" id="PF00501">
    <property type="entry name" value="AMP-binding"/>
    <property type="match status" value="1"/>
</dbReference>
<dbReference type="GO" id="GO:0031177">
    <property type="term" value="F:phosphopantetheine binding"/>
    <property type="evidence" value="ECO:0007669"/>
    <property type="project" value="InterPro"/>
</dbReference>
<dbReference type="InterPro" id="IPR009081">
    <property type="entry name" value="PP-bd_ACP"/>
</dbReference>
<comment type="caution">
    <text evidence="5">The sequence shown here is derived from an EMBL/GenBank/DDBJ whole genome shotgun (WGS) entry which is preliminary data.</text>
</comment>
<dbReference type="InterPro" id="IPR000873">
    <property type="entry name" value="AMP-dep_synth/lig_dom"/>
</dbReference>
<dbReference type="Gene3D" id="3.40.50.12780">
    <property type="entry name" value="N-terminal domain of ligase-like"/>
    <property type="match status" value="2"/>
</dbReference>
<reference evidence="6" key="1">
    <citation type="journal article" date="2021" name="Int. J. Syst. Evol. Microbiol.">
        <title>Actinocatenispora comari sp. nov., an endophytic actinomycete isolated from aerial parts of Comarum salesowianum.</title>
        <authorList>
            <person name="Oyunbileg N."/>
            <person name="Iizaka Y."/>
            <person name="Hamada M."/>
            <person name="Davaapurev B.O."/>
            <person name="Fukumoto A."/>
            <person name="Tsetseg B."/>
            <person name="Kato F."/>
            <person name="Tamura T."/>
            <person name="Batkhuu J."/>
            <person name="Anzai Y."/>
        </authorList>
    </citation>
    <scope>NUCLEOTIDE SEQUENCE [LARGE SCALE GENOMIC DNA]</scope>
    <source>
        <strain evidence="6">NUM-2625</strain>
    </source>
</reference>
<keyword evidence="2" id="KW-0597">Phosphoprotein</keyword>
<dbReference type="PANTHER" id="PTHR45527">
    <property type="entry name" value="NONRIBOSOMAL PEPTIDE SYNTHETASE"/>
    <property type="match status" value="1"/>
</dbReference>
<dbReference type="Gene3D" id="1.10.1200.10">
    <property type="entry name" value="ACP-like"/>
    <property type="match status" value="1"/>
</dbReference>
<keyword evidence="6" id="KW-1185">Reference proteome</keyword>
<feature type="region of interest" description="Disordered" evidence="3">
    <location>
        <begin position="179"/>
        <end position="221"/>
    </location>
</feature>
<gene>
    <name evidence="5" type="ORF">NUM_01040</name>
</gene>
<dbReference type="SUPFAM" id="SSF56801">
    <property type="entry name" value="Acetyl-CoA synthetase-like"/>
    <property type="match status" value="1"/>
</dbReference>
<sequence>MTTIGSRYPSVPPDTLRRTAIVEPATVTPRLPAWHETHPGWRISWSDAHPAWQAGPGAEQLDVDPDGGFDHRSLAEAWSELLGRPRPPAISAGPEPPVPAVRHDWVTPELAPGRVVESRCGVDGWCAVRADRAGSAHQVQHALRAVLTRYTGTVGFPIARAVAGESGLRLILTGADEPAAADPSGAVDAGAVEPGDAGTGDAGTGDAGTGDAGTGDAGTAGAIGPGAGVPYREAPAAASIWLVTGDAVLPGCTDDVAELVLAAGWYPCDLVVVATGNRVWLGHDRQVVDDALAECLAADLATTLDTGELPDRMTIERRQPPELGDRHRPSAAWRPAQRTGTVLGRFAELVAAQPDRPAVLADDGTLSYAELAAAAGGVAQAIAAGGAAPARAPIAGGAAVAGQASIAGGAVAGRVALGAGAPVGGRVAVLLDHGAGTVAAILGTLAAGAAYVPADPSYPRARLAHLLRDSGVHTVLVDAGTRGLAAELVAEAAGGQPAPGTLRPAVRVVDVSGLPAAPLPVPDTDLDAEAYVLYTSGSTGLPKGVVQSHRNVLFAAGNHIDNSRIDPADRVSVLSSFSFDMAITDLFSALLSGAAAVPVDIRRHGLLHLVEALRDRKVSVYHSTPTVYRHLVAALEGGRLPAIRVVLLGGEAVHAADAVAYWRHFAPDGVFVNGYGATEISFIAQDHLTAPPVGGVVPVGHPLPGIDVTLCTPEGAPAALVGEIVVRSRHLALGYVGRPFPAVGEVRTYRTGDLARRLSDGRLVHLGRVDRQVKIRGYRVELGEIEAVLAELPGVRQAVAVARERLTAGGLPAERELVCYAAGAGGLDPDQLLAGLSQRLPHYLVPRAVVVLDELPTTPTGKVDVAALPAAPVATVAAELPDDPLVRTVAAAWCAELGVPSVEPDRNFFDLGGHSLALAGVQRRLERDLGVRLPLLDLFEYPTVTALAARCAEVRGDAAVLSTVDDVRIPAARAATADASASSIVDDAATEPPTVDVEMARRGGVATSVGADRLATRMARRAARRSAR</sequence>
<keyword evidence="1" id="KW-0596">Phosphopantetheine</keyword>
<protein>
    <recommendedName>
        <fullName evidence="4">Carrier domain-containing protein</fullName>
    </recommendedName>
</protein>
<dbReference type="Proteomes" id="UP000614996">
    <property type="component" value="Unassembled WGS sequence"/>
</dbReference>
<feature type="compositionally biased region" description="Gly residues" evidence="3">
    <location>
        <begin position="197"/>
        <end position="221"/>
    </location>
</feature>
<dbReference type="InterPro" id="IPR042099">
    <property type="entry name" value="ANL_N_sf"/>
</dbReference>
<dbReference type="InterPro" id="IPR020806">
    <property type="entry name" value="PKS_PP-bd"/>
</dbReference>
<proteinExistence type="predicted"/>
<evidence type="ECO:0000256" key="1">
    <source>
        <dbReference type="ARBA" id="ARBA00022450"/>
    </source>
</evidence>
<name>A0A8J4EKT7_9ACTN</name>
<dbReference type="EMBL" id="BOPO01000002">
    <property type="protein sequence ID" value="GIL24849.1"/>
    <property type="molecule type" value="Genomic_DNA"/>
</dbReference>
<organism evidence="5 6">
    <name type="scientific">Actinocatenispora comari</name>
    <dbReference type="NCBI Taxonomy" id="2807577"/>
    <lineage>
        <taxon>Bacteria</taxon>
        <taxon>Bacillati</taxon>
        <taxon>Actinomycetota</taxon>
        <taxon>Actinomycetes</taxon>
        <taxon>Micromonosporales</taxon>
        <taxon>Micromonosporaceae</taxon>
        <taxon>Actinocatenispora</taxon>
    </lineage>
</organism>
<feature type="domain" description="Carrier" evidence="4">
    <location>
        <begin position="880"/>
        <end position="955"/>
    </location>
</feature>
<accession>A0A8J4EKT7</accession>
<dbReference type="Gene3D" id="3.30.300.30">
    <property type="match status" value="1"/>
</dbReference>
<dbReference type="Pfam" id="PF00550">
    <property type="entry name" value="PP-binding"/>
    <property type="match status" value="1"/>
</dbReference>
<dbReference type="PROSITE" id="PS50075">
    <property type="entry name" value="CARRIER"/>
    <property type="match status" value="1"/>
</dbReference>
<dbReference type="PROSITE" id="PS00455">
    <property type="entry name" value="AMP_BINDING"/>
    <property type="match status" value="1"/>
</dbReference>
<dbReference type="Pfam" id="PF13193">
    <property type="entry name" value="AMP-binding_C"/>
    <property type="match status" value="1"/>
</dbReference>
<dbReference type="SMART" id="SM00823">
    <property type="entry name" value="PKS_PP"/>
    <property type="match status" value="1"/>
</dbReference>
<dbReference type="SUPFAM" id="SSF47336">
    <property type="entry name" value="ACP-like"/>
    <property type="match status" value="1"/>
</dbReference>
<evidence type="ECO:0000256" key="3">
    <source>
        <dbReference type="SAM" id="MobiDB-lite"/>
    </source>
</evidence>
<dbReference type="InterPro" id="IPR020845">
    <property type="entry name" value="AMP-binding_CS"/>
</dbReference>
<dbReference type="CDD" id="cd05930">
    <property type="entry name" value="A_NRPS"/>
    <property type="match status" value="1"/>
</dbReference>
<dbReference type="GO" id="GO:0043041">
    <property type="term" value="P:amino acid activation for nonribosomal peptide biosynthetic process"/>
    <property type="evidence" value="ECO:0007669"/>
    <property type="project" value="TreeGrafter"/>
</dbReference>
<dbReference type="GO" id="GO:0005737">
    <property type="term" value="C:cytoplasm"/>
    <property type="evidence" value="ECO:0007669"/>
    <property type="project" value="TreeGrafter"/>
</dbReference>
<evidence type="ECO:0000313" key="6">
    <source>
        <dbReference type="Proteomes" id="UP000614996"/>
    </source>
</evidence>
<dbReference type="AlphaFoldDB" id="A0A8J4EKT7"/>
<evidence type="ECO:0000256" key="2">
    <source>
        <dbReference type="ARBA" id="ARBA00022553"/>
    </source>
</evidence>
<dbReference type="InterPro" id="IPR025110">
    <property type="entry name" value="AMP-bd_C"/>
</dbReference>
<dbReference type="RefSeq" id="WP_207122476.1">
    <property type="nucleotide sequence ID" value="NZ_BOPO01000002.1"/>
</dbReference>
<evidence type="ECO:0000313" key="5">
    <source>
        <dbReference type="EMBL" id="GIL24849.1"/>
    </source>
</evidence>
<dbReference type="InterPro" id="IPR036736">
    <property type="entry name" value="ACP-like_sf"/>
</dbReference>
<dbReference type="InterPro" id="IPR045851">
    <property type="entry name" value="AMP-bd_C_sf"/>
</dbReference>
<evidence type="ECO:0000259" key="4">
    <source>
        <dbReference type="PROSITE" id="PS50075"/>
    </source>
</evidence>